<gene>
    <name evidence="12" type="ORF">L207DRAFT_439249</name>
</gene>
<evidence type="ECO:0000256" key="8">
    <source>
        <dbReference type="ARBA" id="ARBA00022833"/>
    </source>
</evidence>
<dbReference type="Gene3D" id="1.20.120.1750">
    <property type="match status" value="1"/>
</dbReference>
<dbReference type="PROSITE" id="PS50089">
    <property type="entry name" value="ZF_RING_2"/>
    <property type="match status" value="1"/>
</dbReference>
<evidence type="ECO:0000259" key="11">
    <source>
        <dbReference type="PROSITE" id="PS51873"/>
    </source>
</evidence>
<evidence type="ECO:0000256" key="9">
    <source>
        <dbReference type="PROSITE-ProRule" id="PRU00175"/>
    </source>
</evidence>
<organism evidence="12 13">
    <name type="scientific">Hyaloscypha variabilis (strain UAMH 11265 / GT02V1 / F)</name>
    <name type="common">Meliniomyces variabilis</name>
    <dbReference type="NCBI Taxonomy" id="1149755"/>
    <lineage>
        <taxon>Eukaryota</taxon>
        <taxon>Fungi</taxon>
        <taxon>Dikarya</taxon>
        <taxon>Ascomycota</taxon>
        <taxon>Pezizomycotina</taxon>
        <taxon>Leotiomycetes</taxon>
        <taxon>Helotiales</taxon>
        <taxon>Hyaloscyphaceae</taxon>
        <taxon>Hyaloscypha</taxon>
        <taxon>Hyaloscypha variabilis</taxon>
    </lineage>
</organism>
<keyword evidence="7" id="KW-0833">Ubl conjugation pathway</keyword>
<feature type="domain" description="RING-type" evidence="10">
    <location>
        <begin position="92"/>
        <end position="149"/>
    </location>
</feature>
<evidence type="ECO:0000313" key="13">
    <source>
        <dbReference type="Proteomes" id="UP000235786"/>
    </source>
</evidence>
<evidence type="ECO:0000256" key="6">
    <source>
        <dbReference type="ARBA" id="ARBA00022771"/>
    </source>
</evidence>
<dbReference type="EC" id="2.3.2.31" evidence="2"/>
<dbReference type="InterPro" id="IPR001841">
    <property type="entry name" value="Znf_RING"/>
</dbReference>
<dbReference type="PROSITE" id="PS51873">
    <property type="entry name" value="TRIAD"/>
    <property type="match status" value="1"/>
</dbReference>
<dbReference type="GO" id="GO:0008270">
    <property type="term" value="F:zinc ion binding"/>
    <property type="evidence" value="ECO:0007669"/>
    <property type="project" value="UniProtKB-KW"/>
</dbReference>
<evidence type="ECO:0000256" key="2">
    <source>
        <dbReference type="ARBA" id="ARBA00012251"/>
    </source>
</evidence>
<dbReference type="GO" id="GO:0061630">
    <property type="term" value="F:ubiquitin protein ligase activity"/>
    <property type="evidence" value="ECO:0007669"/>
    <property type="project" value="UniProtKB-EC"/>
</dbReference>
<comment type="catalytic activity">
    <reaction evidence="1">
        <text>[E2 ubiquitin-conjugating enzyme]-S-ubiquitinyl-L-cysteine + [acceptor protein]-L-lysine = [E2 ubiquitin-conjugating enzyme]-L-cysteine + [acceptor protein]-N(6)-ubiquitinyl-L-lysine.</text>
        <dbReference type="EC" id="2.3.2.31"/>
    </reaction>
</comment>
<dbReference type="Pfam" id="PF01485">
    <property type="entry name" value="IBR"/>
    <property type="match status" value="2"/>
</dbReference>
<dbReference type="Proteomes" id="UP000235786">
    <property type="component" value="Unassembled WGS sequence"/>
</dbReference>
<dbReference type="EMBL" id="KZ613956">
    <property type="protein sequence ID" value="PMD33317.1"/>
    <property type="molecule type" value="Genomic_DNA"/>
</dbReference>
<dbReference type="SUPFAM" id="SSF57850">
    <property type="entry name" value="RING/U-box"/>
    <property type="match status" value="3"/>
</dbReference>
<dbReference type="GO" id="GO:0016567">
    <property type="term" value="P:protein ubiquitination"/>
    <property type="evidence" value="ECO:0007669"/>
    <property type="project" value="InterPro"/>
</dbReference>
<dbReference type="STRING" id="1149755.A0A2J6R466"/>
<evidence type="ECO:0000256" key="5">
    <source>
        <dbReference type="ARBA" id="ARBA00022737"/>
    </source>
</evidence>
<dbReference type="InterPro" id="IPR044066">
    <property type="entry name" value="TRIAD_supradom"/>
</dbReference>
<keyword evidence="6 9" id="KW-0863">Zinc-finger</keyword>
<name>A0A2J6R466_HYAVF</name>
<dbReference type="SMART" id="SM00647">
    <property type="entry name" value="IBR"/>
    <property type="match status" value="2"/>
</dbReference>
<dbReference type="InterPro" id="IPR002867">
    <property type="entry name" value="IBR_dom"/>
</dbReference>
<keyword evidence="4" id="KW-0479">Metal-binding</keyword>
<proteinExistence type="predicted"/>
<protein>
    <recommendedName>
        <fullName evidence="2">RBR-type E3 ubiquitin transferase</fullName>
        <ecNumber evidence="2">2.3.2.31</ecNumber>
    </recommendedName>
</protein>
<dbReference type="PANTHER" id="PTHR11685">
    <property type="entry name" value="RBR FAMILY RING FINGER AND IBR DOMAIN-CONTAINING"/>
    <property type="match status" value="1"/>
</dbReference>
<feature type="domain" description="RING-type" evidence="11">
    <location>
        <begin position="88"/>
        <end position="308"/>
    </location>
</feature>
<keyword evidence="8" id="KW-0862">Zinc</keyword>
<evidence type="ECO:0000256" key="7">
    <source>
        <dbReference type="ARBA" id="ARBA00022786"/>
    </source>
</evidence>
<dbReference type="CDD" id="cd20336">
    <property type="entry name" value="Rcat_RBR"/>
    <property type="match status" value="1"/>
</dbReference>
<reference evidence="12 13" key="1">
    <citation type="submission" date="2016-04" db="EMBL/GenBank/DDBJ databases">
        <title>A degradative enzymes factory behind the ericoid mycorrhizal symbiosis.</title>
        <authorList>
            <consortium name="DOE Joint Genome Institute"/>
            <person name="Martino E."/>
            <person name="Morin E."/>
            <person name="Grelet G."/>
            <person name="Kuo A."/>
            <person name="Kohler A."/>
            <person name="Daghino S."/>
            <person name="Barry K."/>
            <person name="Choi C."/>
            <person name="Cichocki N."/>
            <person name="Clum A."/>
            <person name="Copeland A."/>
            <person name="Hainaut M."/>
            <person name="Haridas S."/>
            <person name="Labutti K."/>
            <person name="Lindquist E."/>
            <person name="Lipzen A."/>
            <person name="Khouja H.-R."/>
            <person name="Murat C."/>
            <person name="Ohm R."/>
            <person name="Olson A."/>
            <person name="Spatafora J."/>
            <person name="Veneault-Fourrey C."/>
            <person name="Henrissat B."/>
            <person name="Grigoriev I."/>
            <person name="Martin F."/>
            <person name="Perotto S."/>
        </authorList>
    </citation>
    <scope>NUCLEOTIDE SEQUENCE [LARGE SCALE GENOMIC DNA]</scope>
    <source>
        <strain evidence="12 13">F</strain>
    </source>
</reference>
<keyword evidence="5" id="KW-0677">Repeat</keyword>
<accession>A0A2J6R466</accession>
<dbReference type="InterPro" id="IPR031127">
    <property type="entry name" value="E3_UB_ligase_RBR"/>
</dbReference>
<dbReference type="AlphaFoldDB" id="A0A2J6R466"/>
<evidence type="ECO:0000259" key="10">
    <source>
        <dbReference type="PROSITE" id="PS50089"/>
    </source>
</evidence>
<evidence type="ECO:0000256" key="1">
    <source>
        <dbReference type="ARBA" id="ARBA00001798"/>
    </source>
</evidence>
<evidence type="ECO:0000256" key="3">
    <source>
        <dbReference type="ARBA" id="ARBA00022679"/>
    </source>
</evidence>
<keyword evidence="3" id="KW-0808">Transferase</keyword>
<sequence>MSSAARRDLTELTERLCKDRKYFHQFPVIDLDFASYIKAHPSPSHTEHWQHFSLKLFEECRGYEFKDVNVNEEGVIISSDLPSAPYQPDQTCSACWELKQGHSFPQRRITSECQHELDLCLECLQETLQGHIDRPDLRDATRLLCPSCSAEMSYEEVRRWSNPESFQKYDRVLCRKALEEMPNFHWCLSPICLGEHGQIHDSQIDQRMICLECELSTCTKHQITWHDGETCEEYDSRHTQQQEDNALSAQLIQDTTKPCPRHRCGQRIERTFGCDLMTCRCGYGFCWLCGKSSKKIHARGWKAHHRDCPYHNRNHPPNAYHNPQLYLVEGHAGPAPRANI</sequence>
<evidence type="ECO:0000313" key="12">
    <source>
        <dbReference type="EMBL" id="PMD33317.1"/>
    </source>
</evidence>
<dbReference type="OrthoDB" id="1431934at2759"/>
<evidence type="ECO:0000256" key="4">
    <source>
        <dbReference type="ARBA" id="ARBA00022723"/>
    </source>
</evidence>
<keyword evidence="13" id="KW-1185">Reference proteome</keyword>